<dbReference type="EMBL" id="BMXA01000009">
    <property type="protein sequence ID" value="GHA21181.1"/>
    <property type="molecule type" value="Genomic_DNA"/>
</dbReference>
<dbReference type="InterPro" id="IPR036390">
    <property type="entry name" value="WH_DNA-bd_sf"/>
</dbReference>
<accession>A0A918S2U5</accession>
<comment type="caution">
    <text evidence="5">The sequence shown here is derived from an EMBL/GenBank/DDBJ whole genome shotgun (WGS) entry which is preliminary data.</text>
</comment>
<evidence type="ECO:0000256" key="2">
    <source>
        <dbReference type="ARBA" id="ARBA00023125"/>
    </source>
</evidence>
<gene>
    <name evidence="5" type="ORF">GCM10008090_33930</name>
</gene>
<dbReference type="AlphaFoldDB" id="A0A918S2U5"/>
<evidence type="ECO:0000313" key="6">
    <source>
        <dbReference type="Proteomes" id="UP000614811"/>
    </source>
</evidence>
<feature type="domain" description="HTH hxlR-type" evidence="4">
    <location>
        <begin position="8"/>
        <end position="105"/>
    </location>
</feature>
<keyword evidence="1" id="KW-0805">Transcription regulation</keyword>
<dbReference type="Proteomes" id="UP000614811">
    <property type="component" value="Unassembled WGS sequence"/>
</dbReference>
<keyword evidence="3" id="KW-0804">Transcription</keyword>
<dbReference type="RefSeq" id="WP_189402907.1">
    <property type="nucleotide sequence ID" value="NZ_BMXA01000009.1"/>
</dbReference>
<name>A0A918S2U5_9GAMM</name>
<reference evidence="5" key="2">
    <citation type="submission" date="2020-09" db="EMBL/GenBank/DDBJ databases">
        <authorList>
            <person name="Sun Q."/>
            <person name="Kim S."/>
        </authorList>
    </citation>
    <scope>NUCLEOTIDE SEQUENCE</scope>
    <source>
        <strain evidence="5">KCTC 12711</strain>
    </source>
</reference>
<dbReference type="PANTHER" id="PTHR33204">
    <property type="entry name" value="TRANSCRIPTIONAL REGULATOR, MARR FAMILY"/>
    <property type="match status" value="1"/>
</dbReference>
<dbReference type="SUPFAM" id="SSF46785">
    <property type="entry name" value="Winged helix' DNA-binding domain"/>
    <property type="match status" value="2"/>
</dbReference>
<dbReference type="Pfam" id="PF01638">
    <property type="entry name" value="HxlR"/>
    <property type="match status" value="2"/>
</dbReference>
<feature type="domain" description="HTH hxlR-type" evidence="4">
    <location>
        <begin position="173"/>
        <end position="271"/>
    </location>
</feature>
<keyword evidence="2" id="KW-0238">DNA-binding</keyword>
<dbReference type="GO" id="GO:0003677">
    <property type="term" value="F:DNA binding"/>
    <property type="evidence" value="ECO:0007669"/>
    <property type="project" value="UniProtKB-KW"/>
</dbReference>
<protein>
    <submittedName>
        <fullName evidence="5">Transcriptional regulator</fullName>
    </submittedName>
</protein>
<evidence type="ECO:0000259" key="4">
    <source>
        <dbReference type="PROSITE" id="PS51118"/>
    </source>
</evidence>
<dbReference type="PANTHER" id="PTHR33204:SF18">
    <property type="entry name" value="TRANSCRIPTIONAL REGULATORY PROTEIN"/>
    <property type="match status" value="1"/>
</dbReference>
<dbReference type="InterPro" id="IPR036388">
    <property type="entry name" value="WH-like_DNA-bd_sf"/>
</dbReference>
<evidence type="ECO:0000256" key="1">
    <source>
        <dbReference type="ARBA" id="ARBA00023015"/>
    </source>
</evidence>
<keyword evidence="6" id="KW-1185">Reference proteome</keyword>
<sequence>MQHTLILNEALAEGLDLIGDKWTLSILREAFYGCTRFEEFRQNTGISKATLTRRLSTLTDAGVFRKQTTQTGARKAYQLSRKGASLLDASLLALQWEAQWNQTNTKAKQVLGSIVHKPCGKHLKPKVVCAHCDEPIHYSHIKWLDSDAQFDDQVSSIKASHSKTRRRSAKAATPEKANLIDLIADRWSILILMACFFDTTRFDTFIKQLNIPSSILSERLRFMREHGILLKSEYQQSPPRFEYGLTDKGKSVFPFVMVLRQWVNDVMLQQAPNQRLIHTDCGQALKFKLVCSSCGEQPGVGDISF</sequence>
<proteinExistence type="predicted"/>
<evidence type="ECO:0000313" key="5">
    <source>
        <dbReference type="EMBL" id="GHA21181.1"/>
    </source>
</evidence>
<dbReference type="Gene3D" id="1.10.10.10">
    <property type="entry name" value="Winged helix-like DNA-binding domain superfamily/Winged helix DNA-binding domain"/>
    <property type="match status" value="2"/>
</dbReference>
<dbReference type="PROSITE" id="PS51118">
    <property type="entry name" value="HTH_HXLR"/>
    <property type="match status" value="2"/>
</dbReference>
<evidence type="ECO:0000256" key="3">
    <source>
        <dbReference type="ARBA" id="ARBA00023163"/>
    </source>
</evidence>
<reference evidence="5" key="1">
    <citation type="journal article" date="2014" name="Int. J. Syst. Evol. Microbiol.">
        <title>Complete genome sequence of Corynebacterium casei LMG S-19264T (=DSM 44701T), isolated from a smear-ripened cheese.</title>
        <authorList>
            <consortium name="US DOE Joint Genome Institute (JGI-PGF)"/>
            <person name="Walter F."/>
            <person name="Albersmeier A."/>
            <person name="Kalinowski J."/>
            <person name="Ruckert C."/>
        </authorList>
    </citation>
    <scope>NUCLEOTIDE SEQUENCE</scope>
    <source>
        <strain evidence="5">KCTC 12711</strain>
    </source>
</reference>
<dbReference type="InterPro" id="IPR002577">
    <property type="entry name" value="HTH_HxlR"/>
</dbReference>
<organism evidence="5 6">
    <name type="scientific">Arenicella chitinivorans</name>
    <dbReference type="NCBI Taxonomy" id="1329800"/>
    <lineage>
        <taxon>Bacteria</taxon>
        <taxon>Pseudomonadati</taxon>
        <taxon>Pseudomonadota</taxon>
        <taxon>Gammaproteobacteria</taxon>
        <taxon>Arenicellales</taxon>
        <taxon>Arenicellaceae</taxon>
        <taxon>Arenicella</taxon>
    </lineage>
</organism>